<feature type="signal peptide" evidence="1">
    <location>
        <begin position="1"/>
        <end position="22"/>
    </location>
</feature>
<dbReference type="Pfam" id="PF05638">
    <property type="entry name" value="T6SS_HCP"/>
    <property type="match status" value="1"/>
</dbReference>
<dbReference type="InterPro" id="IPR008514">
    <property type="entry name" value="T6SS_Hcp"/>
</dbReference>
<organism evidence="2 3">
    <name type="scientific">Fibrella forsythiae</name>
    <dbReference type="NCBI Taxonomy" id="2817061"/>
    <lineage>
        <taxon>Bacteria</taxon>
        <taxon>Pseudomonadati</taxon>
        <taxon>Bacteroidota</taxon>
        <taxon>Cytophagia</taxon>
        <taxon>Cytophagales</taxon>
        <taxon>Spirosomataceae</taxon>
        <taxon>Fibrella</taxon>
    </lineage>
</organism>
<evidence type="ECO:0000256" key="1">
    <source>
        <dbReference type="SAM" id="SignalP"/>
    </source>
</evidence>
<keyword evidence="1" id="KW-0732">Signal</keyword>
<evidence type="ECO:0000313" key="2">
    <source>
        <dbReference type="EMBL" id="MBO0949820.1"/>
    </source>
</evidence>
<dbReference type="EMBL" id="JAFMYW010000004">
    <property type="protein sequence ID" value="MBO0949820.1"/>
    <property type="molecule type" value="Genomic_DNA"/>
</dbReference>
<evidence type="ECO:0000313" key="3">
    <source>
        <dbReference type="Proteomes" id="UP000664628"/>
    </source>
</evidence>
<gene>
    <name evidence="2" type="ORF">J2I46_14585</name>
</gene>
<protein>
    <submittedName>
        <fullName evidence="2">Type VI secretion system tube protein Hcp</fullName>
    </submittedName>
</protein>
<comment type="caution">
    <text evidence="2">The sequence shown here is derived from an EMBL/GenBank/DDBJ whole genome shotgun (WGS) entry which is preliminary data.</text>
</comment>
<keyword evidence="3" id="KW-1185">Reference proteome</keyword>
<dbReference type="SUPFAM" id="SSF141452">
    <property type="entry name" value="Hcp1-like"/>
    <property type="match status" value="1"/>
</dbReference>
<dbReference type="RefSeq" id="WP_207329782.1">
    <property type="nucleotide sequence ID" value="NZ_JAFMYW010000004.1"/>
</dbReference>
<proteinExistence type="predicted"/>
<feature type="chain" id="PRO_5045913374" evidence="1">
    <location>
        <begin position="23"/>
        <end position="190"/>
    </location>
</feature>
<name>A0ABS3JIL6_9BACT</name>
<accession>A0ABS3JIL6</accession>
<dbReference type="Gene3D" id="2.30.110.20">
    <property type="entry name" value="Hcp1-like"/>
    <property type="match status" value="1"/>
</dbReference>
<sequence length="190" mass="20057">MKTFLSLFVGVALCFATSFSFAQGITLELFRGSGPSQVPDYTTPIPLTSAQYSFTNTINIGSQSTGTGAGRAGFPPMVITKQIDPSTAAFQKSLFSGGYYRYARLNFYRADGSLAYRVVLGLVVVSNYAASGVPGCPSGCPSLSESISLEYGQVATYNPAAPANLRLVTWNRVTNTSNVDSTIPASAITD</sequence>
<dbReference type="Proteomes" id="UP000664628">
    <property type="component" value="Unassembled WGS sequence"/>
</dbReference>
<reference evidence="2 3" key="1">
    <citation type="submission" date="2021-03" db="EMBL/GenBank/DDBJ databases">
        <title>Fibrella sp. HMF5405 genome sequencing and assembly.</title>
        <authorList>
            <person name="Kang H."/>
            <person name="Kim H."/>
            <person name="Bae S."/>
            <person name="Joh K."/>
        </authorList>
    </citation>
    <scope>NUCLEOTIDE SEQUENCE [LARGE SCALE GENOMIC DNA]</scope>
    <source>
        <strain evidence="2 3">HMF5405</strain>
    </source>
</reference>
<dbReference type="InterPro" id="IPR036624">
    <property type="entry name" value="Hcp1-lik_sf"/>
</dbReference>